<dbReference type="SUPFAM" id="SSF54427">
    <property type="entry name" value="NTF2-like"/>
    <property type="match status" value="1"/>
</dbReference>
<reference evidence="2 3" key="1">
    <citation type="submission" date="2019-12" db="EMBL/GenBank/DDBJ databases">
        <authorList>
            <person name="Xu J."/>
        </authorList>
    </citation>
    <scope>NUCLEOTIDE SEQUENCE [LARGE SCALE GENOMIC DNA]</scope>
    <source>
        <strain evidence="2 3">HX-5-24</strain>
    </source>
</reference>
<dbReference type="Pfam" id="PF07366">
    <property type="entry name" value="SnoaL"/>
    <property type="match status" value="1"/>
</dbReference>
<comment type="caution">
    <text evidence="2">The sequence shown here is derived from an EMBL/GenBank/DDBJ whole genome shotgun (WGS) entry which is preliminary data.</text>
</comment>
<dbReference type="EMBL" id="WOXT01000001">
    <property type="protein sequence ID" value="MUV13492.1"/>
    <property type="molecule type" value="Genomic_DNA"/>
</dbReference>
<dbReference type="Proteomes" id="UP000479692">
    <property type="component" value="Unassembled WGS sequence"/>
</dbReference>
<proteinExistence type="predicted"/>
<evidence type="ECO:0000313" key="2">
    <source>
        <dbReference type="EMBL" id="MUV13492.1"/>
    </source>
</evidence>
<dbReference type="PANTHER" id="PTHR38436:SF1">
    <property type="entry name" value="ESTER CYCLASE"/>
    <property type="match status" value="1"/>
</dbReference>
<feature type="chain" id="PRO_5028901709" description="Polyketide cyclase" evidence="1">
    <location>
        <begin position="22"/>
        <end position="190"/>
    </location>
</feature>
<dbReference type="GO" id="GO:0030638">
    <property type="term" value="P:polyketide metabolic process"/>
    <property type="evidence" value="ECO:0007669"/>
    <property type="project" value="InterPro"/>
</dbReference>
<keyword evidence="3" id="KW-1185">Reference proteome</keyword>
<evidence type="ECO:0000256" key="1">
    <source>
        <dbReference type="SAM" id="SignalP"/>
    </source>
</evidence>
<keyword evidence="1" id="KW-0732">Signal</keyword>
<dbReference type="InterPro" id="IPR009959">
    <property type="entry name" value="Cyclase_SnoaL-like"/>
</dbReference>
<evidence type="ECO:0008006" key="4">
    <source>
        <dbReference type="Google" id="ProtNLM"/>
    </source>
</evidence>
<dbReference type="AlphaFoldDB" id="A0A7C9HL73"/>
<accession>A0A7C9HL73</accession>
<gene>
    <name evidence="2" type="ORF">GN331_04640</name>
</gene>
<dbReference type="Gene3D" id="3.10.450.50">
    <property type="match status" value="1"/>
</dbReference>
<dbReference type="PANTHER" id="PTHR38436">
    <property type="entry name" value="POLYKETIDE CYCLASE SNOAL-LIKE DOMAIN"/>
    <property type="match status" value="1"/>
</dbReference>
<dbReference type="InterPro" id="IPR032710">
    <property type="entry name" value="NTF2-like_dom_sf"/>
</dbReference>
<organism evidence="2 3">
    <name type="scientific">Noviluteimonas gilva</name>
    <dbReference type="NCBI Taxonomy" id="2682097"/>
    <lineage>
        <taxon>Bacteria</taxon>
        <taxon>Pseudomonadati</taxon>
        <taxon>Pseudomonadota</taxon>
        <taxon>Gammaproteobacteria</taxon>
        <taxon>Lysobacterales</taxon>
        <taxon>Lysobacteraceae</taxon>
        <taxon>Noviluteimonas</taxon>
    </lineage>
</organism>
<sequence length="190" mass="20922">MKPMPLLLSAAFLVAIASAHAAEPGNAWPATRAGQPAPKVPGMPPELARNLATADDLDFRVYSRQQWQDMHKSHAQDVVAYWPDGHSTKGLEKHLQDVQWMFTFAPDARVTEHPVRFGTNDAEWTVVTARVEGTFSKPMTLPDGSTVQPTGKAFRIPMATIGHWNKAGAMSEEYLFLDNGELMKQIGLGK</sequence>
<name>A0A7C9HL73_9GAMM</name>
<protein>
    <recommendedName>
        <fullName evidence="4">Polyketide cyclase</fullName>
    </recommendedName>
</protein>
<evidence type="ECO:0000313" key="3">
    <source>
        <dbReference type="Proteomes" id="UP000479692"/>
    </source>
</evidence>
<feature type="signal peptide" evidence="1">
    <location>
        <begin position="1"/>
        <end position="21"/>
    </location>
</feature>